<dbReference type="STRING" id="3055.A0A2K3DX46"/>
<dbReference type="InParanoid" id="A0A2K3DX46"/>
<evidence type="ECO:0000256" key="1">
    <source>
        <dbReference type="ARBA" id="ARBA00010759"/>
    </source>
</evidence>
<comment type="function">
    <text evidence="6 7">Removes the formyl group from the N-terminal Met of newly synthesized proteins.</text>
</comment>
<protein>
    <recommendedName>
        <fullName evidence="2 7">Peptide deformylase</fullName>
        <ecNumber evidence="2 7">3.5.1.88</ecNumber>
    </recommendedName>
</protein>
<dbReference type="GO" id="GO:0042586">
    <property type="term" value="F:peptide deformylase activity"/>
    <property type="evidence" value="ECO:0000318"/>
    <property type="project" value="GO_Central"/>
</dbReference>
<dbReference type="PRINTS" id="PR01576">
    <property type="entry name" value="PDEFORMYLASE"/>
</dbReference>
<dbReference type="InterPro" id="IPR023635">
    <property type="entry name" value="Peptide_deformylase"/>
</dbReference>
<evidence type="ECO:0000256" key="2">
    <source>
        <dbReference type="ARBA" id="ARBA00012175"/>
    </source>
</evidence>
<dbReference type="GO" id="GO:0005739">
    <property type="term" value="C:mitochondrion"/>
    <property type="evidence" value="ECO:0000318"/>
    <property type="project" value="GO_Central"/>
</dbReference>
<evidence type="ECO:0000256" key="3">
    <source>
        <dbReference type="ARBA" id="ARBA00022723"/>
    </source>
</evidence>
<sequence>MATSPAPDAAKLRSIVQAGSPVLRQPAKTVPRELLGSGWLRGLAEEMTDVMRAAPGVGLAAPQIGEPWRVIVMEDRQEYMDRQAAAGVYSAELLAAVERRPFGPLVVVNPTLKAVGQEGGAFFEGCLSVRGYTAIVRRYREVDLEGVDVEGLPLRLRLTGWAARIAQHEVDHLAGVLYVDRMDARSLAAADNMPEWVRALPGGVTQLGRCACCHPINSVPTSS</sequence>
<dbReference type="InterPro" id="IPR036821">
    <property type="entry name" value="Peptide_deformylase_sf"/>
</dbReference>
<reference evidence="8 9" key="1">
    <citation type="journal article" date="2007" name="Science">
        <title>The Chlamydomonas genome reveals the evolution of key animal and plant functions.</title>
        <authorList>
            <person name="Merchant S.S."/>
            <person name="Prochnik S.E."/>
            <person name="Vallon O."/>
            <person name="Harris E.H."/>
            <person name="Karpowicz S.J."/>
            <person name="Witman G.B."/>
            <person name="Terry A."/>
            <person name="Salamov A."/>
            <person name="Fritz-Laylin L.K."/>
            <person name="Marechal-Drouard L."/>
            <person name="Marshall W.F."/>
            <person name="Qu L.H."/>
            <person name="Nelson D.R."/>
            <person name="Sanderfoot A.A."/>
            <person name="Spalding M.H."/>
            <person name="Kapitonov V.V."/>
            <person name="Ren Q."/>
            <person name="Ferris P."/>
            <person name="Lindquist E."/>
            <person name="Shapiro H."/>
            <person name="Lucas S.M."/>
            <person name="Grimwood J."/>
            <person name="Schmutz J."/>
            <person name="Cardol P."/>
            <person name="Cerutti H."/>
            <person name="Chanfreau G."/>
            <person name="Chen C.L."/>
            <person name="Cognat V."/>
            <person name="Croft M.T."/>
            <person name="Dent R."/>
            <person name="Dutcher S."/>
            <person name="Fernandez E."/>
            <person name="Fukuzawa H."/>
            <person name="Gonzalez-Ballester D."/>
            <person name="Gonzalez-Halphen D."/>
            <person name="Hallmann A."/>
            <person name="Hanikenne M."/>
            <person name="Hippler M."/>
            <person name="Inwood W."/>
            <person name="Jabbari K."/>
            <person name="Kalanon M."/>
            <person name="Kuras R."/>
            <person name="Lefebvre P.A."/>
            <person name="Lemaire S.D."/>
            <person name="Lobanov A.V."/>
            <person name="Lohr M."/>
            <person name="Manuell A."/>
            <person name="Meier I."/>
            <person name="Mets L."/>
            <person name="Mittag M."/>
            <person name="Mittelmeier T."/>
            <person name="Moroney J.V."/>
            <person name="Moseley J."/>
            <person name="Napoli C."/>
            <person name="Nedelcu A.M."/>
            <person name="Niyogi K."/>
            <person name="Novoselov S.V."/>
            <person name="Paulsen I.T."/>
            <person name="Pazour G."/>
            <person name="Purton S."/>
            <person name="Ral J.P."/>
            <person name="Riano-Pachon D.M."/>
            <person name="Riekhof W."/>
            <person name="Rymarquis L."/>
            <person name="Schroda M."/>
            <person name="Stern D."/>
            <person name="Umen J."/>
            <person name="Willows R."/>
            <person name="Wilson N."/>
            <person name="Zimmer S.L."/>
            <person name="Allmer J."/>
            <person name="Balk J."/>
            <person name="Bisova K."/>
            <person name="Chen C.J."/>
            <person name="Elias M."/>
            <person name="Gendler K."/>
            <person name="Hauser C."/>
            <person name="Lamb M.R."/>
            <person name="Ledford H."/>
            <person name="Long J.C."/>
            <person name="Minagawa J."/>
            <person name="Page M.D."/>
            <person name="Pan J."/>
            <person name="Pootakham W."/>
            <person name="Roje S."/>
            <person name="Rose A."/>
            <person name="Stahlberg E."/>
            <person name="Terauchi A.M."/>
            <person name="Yang P."/>
            <person name="Ball S."/>
            <person name="Bowler C."/>
            <person name="Dieckmann C.L."/>
            <person name="Gladyshev V.N."/>
            <person name="Green P."/>
            <person name="Jorgensen R."/>
            <person name="Mayfield S."/>
            <person name="Mueller-Roeber B."/>
            <person name="Rajamani S."/>
            <person name="Sayre R.T."/>
            <person name="Brokstein P."/>
            <person name="Dubchak I."/>
            <person name="Goodstein D."/>
            <person name="Hornick L."/>
            <person name="Huang Y.W."/>
            <person name="Jhaveri J."/>
            <person name="Luo Y."/>
            <person name="Martinez D."/>
            <person name="Ngau W.C."/>
            <person name="Otillar B."/>
            <person name="Poliakov A."/>
            <person name="Porter A."/>
            <person name="Szajkowski L."/>
            <person name="Werner G."/>
            <person name="Zhou K."/>
            <person name="Grigoriev I.V."/>
            <person name="Rokhsar D.S."/>
            <person name="Grossman A.R."/>
        </authorList>
    </citation>
    <scope>NUCLEOTIDE SEQUENCE [LARGE SCALE GENOMIC DNA]</scope>
    <source>
        <strain evidence="9">CC-503</strain>
    </source>
</reference>
<dbReference type="GO" id="GO:0009507">
    <property type="term" value="C:chloroplast"/>
    <property type="evidence" value="ECO:0007669"/>
    <property type="project" value="UniProtKB-SubCell"/>
</dbReference>
<keyword evidence="7" id="KW-0934">Plastid</keyword>
<dbReference type="EC" id="3.5.1.88" evidence="2 7"/>
<dbReference type="GO" id="GO:0046872">
    <property type="term" value="F:metal ion binding"/>
    <property type="evidence" value="ECO:0007669"/>
    <property type="project" value="UniProtKB-KW"/>
</dbReference>
<dbReference type="CDD" id="cd00487">
    <property type="entry name" value="Pep_deformylase"/>
    <property type="match status" value="1"/>
</dbReference>
<dbReference type="Gramene" id="PNW85109">
    <property type="protein sequence ID" value="PNW85109"/>
    <property type="gene ID" value="CHLRE_03g172100v5"/>
</dbReference>
<comment type="similarity">
    <text evidence="1 7">Belongs to the polypeptide deformylase family.</text>
</comment>
<dbReference type="PIRSF" id="PIRSF004749">
    <property type="entry name" value="Pep_def"/>
    <property type="match status" value="1"/>
</dbReference>
<dbReference type="GO" id="GO:0006412">
    <property type="term" value="P:translation"/>
    <property type="evidence" value="ECO:0007669"/>
    <property type="project" value="UniProtKB-KW"/>
</dbReference>
<dbReference type="RefSeq" id="XP_042926025.1">
    <property type="nucleotide sequence ID" value="XM_043060896.1"/>
</dbReference>
<dbReference type="Pfam" id="PF01327">
    <property type="entry name" value="Pep_deformylase"/>
    <property type="match status" value="1"/>
</dbReference>
<dbReference type="AlphaFoldDB" id="A0A2K3DX46"/>
<dbReference type="NCBIfam" id="NF001159">
    <property type="entry name" value="PRK00150.1-3"/>
    <property type="match status" value="1"/>
</dbReference>
<evidence type="ECO:0000313" key="8">
    <source>
        <dbReference type="EMBL" id="PNW85109.1"/>
    </source>
</evidence>
<dbReference type="KEGG" id="cre:CHLRE_03g172100v5"/>
<evidence type="ECO:0000256" key="7">
    <source>
        <dbReference type="RuleBase" id="RU362111"/>
    </source>
</evidence>
<evidence type="ECO:0000256" key="6">
    <source>
        <dbReference type="ARBA" id="ARBA00037114"/>
    </source>
</evidence>
<dbReference type="OMA" id="TWREHAS"/>
<dbReference type="Gene3D" id="3.90.45.10">
    <property type="entry name" value="Peptide deformylase"/>
    <property type="match status" value="1"/>
</dbReference>
<keyword evidence="7" id="KW-0809">Transit peptide</keyword>
<keyword evidence="9" id="KW-1185">Reference proteome</keyword>
<evidence type="ECO:0000313" key="9">
    <source>
        <dbReference type="Proteomes" id="UP000006906"/>
    </source>
</evidence>
<keyword evidence="7" id="KW-0150">Chloroplast</keyword>
<comment type="catalytic activity">
    <reaction evidence="7">
        <text>N-terminal N-formyl-L-methionyl-[peptide] + H2O = N-terminal L-methionyl-[peptide] + formate</text>
        <dbReference type="Rhea" id="RHEA:24420"/>
        <dbReference type="Rhea" id="RHEA-COMP:10639"/>
        <dbReference type="Rhea" id="RHEA-COMP:10640"/>
        <dbReference type="ChEBI" id="CHEBI:15377"/>
        <dbReference type="ChEBI" id="CHEBI:15740"/>
        <dbReference type="ChEBI" id="CHEBI:49298"/>
        <dbReference type="ChEBI" id="CHEBI:64731"/>
        <dbReference type="EC" id="3.5.1.88"/>
    </reaction>
</comment>
<dbReference type="FunCoup" id="A0A2K3DX46">
    <property type="interactions" value="424"/>
</dbReference>
<comment type="subcellular location">
    <subcellularLocation>
        <location evidence="7">Plastid</location>
        <location evidence="7">Chloroplast</location>
    </subcellularLocation>
</comment>
<dbReference type="PANTHER" id="PTHR10458:SF2">
    <property type="entry name" value="PEPTIDE DEFORMYLASE, MITOCHONDRIAL"/>
    <property type="match status" value="1"/>
</dbReference>
<dbReference type="HAMAP" id="MF_00163">
    <property type="entry name" value="Pep_deformylase"/>
    <property type="match status" value="1"/>
</dbReference>
<accession>A0A2K3DX46</accession>
<keyword evidence="3 7" id="KW-0479">Metal-binding</keyword>
<dbReference type="GeneID" id="66052841"/>
<evidence type="ECO:0000256" key="5">
    <source>
        <dbReference type="ARBA" id="ARBA00022917"/>
    </source>
</evidence>
<dbReference type="PANTHER" id="PTHR10458">
    <property type="entry name" value="PEPTIDE DEFORMYLASE"/>
    <property type="match status" value="1"/>
</dbReference>
<dbReference type="Proteomes" id="UP000006906">
    <property type="component" value="Chromosome 3"/>
</dbReference>
<organism evidence="8 9">
    <name type="scientific">Chlamydomonas reinhardtii</name>
    <name type="common">Chlamydomonas smithii</name>
    <dbReference type="NCBI Taxonomy" id="3055"/>
    <lineage>
        <taxon>Eukaryota</taxon>
        <taxon>Viridiplantae</taxon>
        <taxon>Chlorophyta</taxon>
        <taxon>core chlorophytes</taxon>
        <taxon>Chlorophyceae</taxon>
        <taxon>CS clade</taxon>
        <taxon>Chlamydomonadales</taxon>
        <taxon>Chlamydomonadaceae</taxon>
        <taxon>Chlamydomonas</taxon>
    </lineage>
</organism>
<proteinExistence type="inferred from homology"/>
<dbReference type="SUPFAM" id="SSF56420">
    <property type="entry name" value="Peptide deformylase"/>
    <property type="match status" value="1"/>
</dbReference>
<keyword evidence="4 7" id="KW-0378">Hydrolase</keyword>
<dbReference type="OrthoDB" id="276063at2759"/>
<keyword evidence="5 7" id="KW-0648">Protein biosynthesis</keyword>
<name>A0A2K3DX46_CHLRE</name>
<dbReference type="EMBL" id="CM008964">
    <property type="protein sequence ID" value="PNW85109.1"/>
    <property type="molecule type" value="Genomic_DNA"/>
</dbReference>
<dbReference type="FunFam" id="3.90.45.10:FF:000003">
    <property type="entry name" value="Peptide deformylase"/>
    <property type="match status" value="1"/>
</dbReference>
<gene>
    <name evidence="8" type="ORF">CHLRE_03g172100v5</name>
</gene>
<evidence type="ECO:0000256" key="4">
    <source>
        <dbReference type="ARBA" id="ARBA00022801"/>
    </source>
</evidence>